<dbReference type="Gene3D" id="1.10.357.10">
    <property type="entry name" value="Tetracycline Repressor, domain 2"/>
    <property type="match status" value="1"/>
</dbReference>
<dbReference type="GO" id="GO:0000976">
    <property type="term" value="F:transcription cis-regulatory region binding"/>
    <property type="evidence" value="ECO:0007669"/>
    <property type="project" value="TreeGrafter"/>
</dbReference>
<dbReference type="EMBL" id="WMBE01000001">
    <property type="protein sequence ID" value="MDG0865976.1"/>
    <property type="molecule type" value="Genomic_DNA"/>
</dbReference>
<dbReference type="InterPro" id="IPR001647">
    <property type="entry name" value="HTH_TetR"/>
</dbReference>
<sequence length="241" mass="26827">MSVDCSTKTPAVEWTRTNRLVGRWNRKLSPQNTVSESSTLQRTQTRERILEAAETVFADNGYHDALIDEIGKRTSMSKGGLYFHFPSKEDLFFAVMDRLANKLVRRAEKAAGKAESPLEAAEAALDAVLSALSVQKRLARLLITQGYSMGNAFEAKRAEMFDRFAGVIKKHLDEAARARQIDQIDTDLASRVWLGAVNEVVVHWLFSGGTTPKNAAPDLKKFLVQSVMPSERAELDEVKIS</sequence>
<dbReference type="Pfam" id="PF00440">
    <property type="entry name" value="TetR_N"/>
    <property type="match status" value="1"/>
</dbReference>
<dbReference type="Proteomes" id="UP001321249">
    <property type="component" value="Unassembled WGS sequence"/>
</dbReference>
<evidence type="ECO:0000256" key="3">
    <source>
        <dbReference type="ARBA" id="ARBA00023163"/>
    </source>
</evidence>
<name>A0AAJ5ZE62_9CHLR</name>
<gene>
    <name evidence="6" type="ORF">GKO46_02685</name>
    <name evidence="7" type="ORF">GKO48_06575</name>
</gene>
<evidence type="ECO:0000259" key="5">
    <source>
        <dbReference type="PROSITE" id="PS50977"/>
    </source>
</evidence>
<dbReference type="PANTHER" id="PTHR30055:SF234">
    <property type="entry name" value="HTH-TYPE TRANSCRIPTIONAL REGULATOR BETI"/>
    <property type="match status" value="1"/>
</dbReference>
<dbReference type="SUPFAM" id="SSF48498">
    <property type="entry name" value="Tetracyclin repressor-like, C-terminal domain"/>
    <property type="match status" value="1"/>
</dbReference>
<keyword evidence="8" id="KW-1185">Reference proteome</keyword>
<evidence type="ECO:0000256" key="2">
    <source>
        <dbReference type="ARBA" id="ARBA00023125"/>
    </source>
</evidence>
<dbReference type="InterPro" id="IPR036271">
    <property type="entry name" value="Tet_transcr_reg_TetR-rel_C_sf"/>
</dbReference>
<keyword evidence="1" id="KW-0805">Transcription regulation</keyword>
<organism evidence="7 8">
    <name type="scientific">Candidatus Lucifugimonas marina</name>
    <dbReference type="NCBI Taxonomy" id="3038979"/>
    <lineage>
        <taxon>Bacteria</taxon>
        <taxon>Bacillati</taxon>
        <taxon>Chloroflexota</taxon>
        <taxon>Dehalococcoidia</taxon>
        <taxon>SAR202 cluster</taxon>
        <taxon>Candidatus Lucifugimonadales</taxon>
        <taxon>Candidatus Lucifugimonadaceae</taxon>
        <taxon>Candidatus Lucifugimonas</taxon>
    </lineage>
</organism>
<dbReference type="PROSITE" id="PS50977">
    <property type="entry name" value="HTH_TETR_2"/>
    <property type="match status" value="1"/>
</dbReference>
<dbReference type="GO" id="GO:0045892">
    <property type="term" value="P:negative regulation of DNA-templated transcription"/>
    <property type="evidence" value="ECO:0007669"/>
    <property type="project" value="UniProtKB-ARBA"/>
</dbReference>
<evidence type="ECO:0000256" key="4">
    <source>
        <dbReference type="PROSITE-ProRule" id="PRU00335"/>
    </source>
</evidence>
<reference evidence="8" key="3">
    <citation type="submission" date="2023-06" db="EMBL/GenBank/DDBJ databases">
        <title>Pangenomics reveal diversification of enzyme families and niche specialization in globally abundant SAR202 bacteria.</title>
        <authorList>
            <person name="Saw J.H.W."/>
        </authorList>
    </citation>
    <scope>NUCLEOTIDE SEQUENCE [LARGE SCALE GENOMIC DNA]</scope>
    <source>
        <strain evidence="8">JH1073</strain>
    </source>
</reference>
<evidence type="ECO:0000313" key="9">
    <source>
        <dbReference type="Proteomes" id="UP001321249"/>
    </source>
</evidence>
<dbReference type="Gene3D" id="1.10.10.60">
    <property type="entry name" value="Homeodomain-like"/>
    <property type="match status" value="1"/>
</dbReference>
<protein>
    <submittedName>
        <fullName evidence="7">TetR family transcriptional regulator</fullName>
    </submittedName>
</protein>
<dbReference type="InterPro" id="IPR050109">
    <property type="entry name" value="HTH-type_TetR-like_transc_reg"/>
</dbReference>
<accession>A0AAJ5ZE62</accession>
<feature type="domain" description="HTH tetR-type" evidence="5">
    <location>
        <begin position="43"/>
        <end position="103"/>
    </location>
</feature>
<dbReference type="Proteomes" id="UP001219901">
    <property type="component" value="Chromosome"/>
</dbReference>
<dbReference type="EMBL" id="CP046147">
    <property type="protein sequence ID" value="WFG39295.1"/>
    <property type="molecule type" value="Genomic_DNA"/>
</dbReference>
<dbReference type="AlphaFoldDB" id="A0AAJ5ZE62"/>
<dbReference type="GO" id="GO:0003700">
    <property type="term" value="F:DNA-binding transcription factor activity"/>
    <property type="evidence" value="ECO:0007669"/>
    <property type="project" value="TreeGrafter"/>
</dbReference>
<reference evidence="8 9" key="1">
    <citation type="submission" date="2019-11" db="EMBL/GenBank/DDBJ databases">
        <authorList>
            <person name="Cho J.-C."/>
        </authorList>
    </citation>
    <scope>NUCLEOTIDE SEQUENCE [LARGE SCALE GENOMIC DNA]</scope>
    <source>
        <strain evidence="7 8">JH1073</strain>
        <strain evidence="6 9">JH702</strain>
    </source>
</reference>
<evidence type="ECO:0000313" key="8">
    <source>
        <dbReference type="Proteomes" id="UP001219901"/>
    </source>
</evidence>
<feature type="DNA-binding region" description="H-T-H motif" evidence="4">
    <location>
        <begin position="66"/>
        <end position="85"/>
    </location>
</feature>
<dbReference type="InterPro" id="IPR009057">
    <property type="entry name" value="Homeodomain-like_sf"/>
</dbReference>
<dbReference type="FunFam" id="1.10.10.60:FF:000141">
    <property type="entry name" value="TetR family transcriptional regulator"/>
    <property type="match status" value="1"/>
</dbReference>
<evidence type="ECO:0000313" key="7">
    <source>
        <dbReference type="EMBL" id="WFG39295.1"/>
    </source>
</evidence>
<dbReference type="SUPFAM" id="SSF46689">
    <property type="entry name" value="Homeodomain-like"/>
    <property type="match status" value="1"/>
</dbReference>
<keyword evidence="3" id="KW-0804">Transcription</keyword>
<evidence type="ECO:0000313" key="6">
    <source>
        <dbReference type="EMBL" id="MDG0865976.1"/>
    </source>
</evidence>
<dbReference type="PANTHER" id="PTHR30055">
    <property type="entry name" value="HTH-TYPE TRANSCRIPTIONAL REGULATOR RUTR"/>
    <property type="match status" value="1"/>
</dbReference>
<evidence type="ECO:0000256" key="1">
    <source>
        <dbReference type="ARBA" id="ARBA00023015"/>
    </source>
</evidence>
<keyword evidence="2 4" id="KW-0238">DNA-binding</keyword>
<reference evidence="7" key="2">
    <citation type="journal article" date="2023" name="Nat. Commun.">
        <title>Cultivation of marine bacteria of the SAR202 clade.</title>
        <authorList>
            <person name="Lim Y."/>
            <person name="Seo J.H."/>
            <person name="Giovannoni S.J."/>
            <person name="Kang I."/>
            <person name="Cho J.C."/>
        </authorList>
    </citation>
    <scope>NUCLEOTIDE SEQUENCE</scope>
    <source>
        <strain evidence="7">JH1073</strain>
    </source>
</reference>
<dbReference type="PRINTS" id="PR00455">
    <property type="entry name" value="HTHTETR"/>
</dbReference>
<proteinExistence type="predicted"/>